<dbReference type="InterPro" id="IPR027417">
    <property type="entry name" value="P-loop_NTPase"/>
</dbReference>
<dbReference type="EMBL" id="JACHXZ010000002">
    <property type="protein sequence ID" value="MBB3168605.1"/>
    <property type="molecule type" value="Genomic_DNA"/>
</dbReference>
<dbReference type="Proteomes" id="UP000559987">
    <property type="component" value="Unassembled WGS sequence"/>
</dbReference>
<evidence type="ECO:0000313" key="2">
    <source>
        <dbReference type="Proteomes" id="UP000559987"/>
    </source>
</evidence>
<keyword evidence="2" id="KW-1185">Reference proteome</keyword>
<reference evidence="1 2" key="1">
    <citation type="submission" date="2020-08" db="EMBL/GenBank/DDBJ databases">
        <title>Genomic Encyclopedia of Type Strains, Phase III (KMG-III): the genomes of soil and plant-associated and newly described type strains.</title>
        <authorList>
            <person name="Whitman W."/>
        </authorList>
    </citation>
    <scope>NUCLEOTIDE SEQUENCE [LARGE SCALE GENOMIC DNA]</scope>
    <source>
        <strain evidence="1 2">CECT 8571</strain>
    </source>
</reference>
<dbReference type="RefSeq" id="WP_183910075.1">
    <property type="nucleotide sequence ID" value="NZ_JACHXZ010000002.1"/>
</dbReference>
<comment type="caution">
    <text evidence="1">The sequence shown here is derived from an EMBL/GenBank/DDBJ whole genome shotgun (WGS) entry which is preliminary data.</text>
</comment>
<dbReference type="AlphaFoldDB" id="A0A839UTC3"/>
<dbReference type="SUPFAM" id="SSF52540">
    <property type="entry name" value="P-loop containing nucleoside triphosphate hydrolases"/>
    <property type="match status" value="1"/>
</dbReference>
<gene>
    <name evidence="1" type="ORF">FHS30_001789</name>
</gene>
<name>A0A839UTC3_9GAMM</name>
<dbReference type="Gene3D" id="3.40.50.300">
    <property type="entry name" value="P-loop containing nucleotide triphosphate hydrolases"/>
    <property type="match status" value="1"/>
</dbReference>
<evidence type="ECO:0000313" key="1">
    <source>
        <dbReference type="EMBL" id="MBB3168605.1"/>
    </source>
</evidence>
<sequence>MHQASSPQLEQLLRQRTDLWRARSAIRSRPVVATGFPDLDAALHDGGWPLGASTELLAQGLNWPLVLPALLRRLPGHVLLINPPLLPSATYLAVHGLAPEQLWVLRDASLRDSLWAADLALRAGCCALVCQWLPVRGVTDRDLRQLQQAASRGDSWHLLVRPPAAAAQAAPAALRLLAEPRADGLALTLLKQRGGWAGQQLSLTLWPELAQRHTAPVETWPVHLEPLPQLPERAVPVRSAVLASLVNA</sequence>
<proteinExistence type="predicted"/>
<accession>A0A839UTC3</accession>
<organism evidence="1 2">
    <name type="scientific">Simiduia aestuariiviva</name>
    <dbReference type="NCBI Taxonomy" id="1510459"/>
    <lineage>
        <taxon>Bacteria</taxon>
        <taxon>Pseudomonadati</taxon>
        <taxon>Pseudomonadota</taxon>
        <taxon>Gammaproteobacteria</taxon>
        <taxon>Cellvibrionales</taxon>
        <taxon>Cellvibrionaceae</taxon>
        <taxon>Simiduia</taxon>
    </lineage>
</organism>
<protein>
    <submittedName>
        <fullName evidence="1">Cell division inhibitor SulA</fullName>
    </submittedName>
</protein>